<dbReference type="InterPro" id="IPR036915">
    <property type="entry name" value="Cyclin-like_sf"/>
</dbReference>
<accession>A0A9W8CVN4</accession>
<name>A0A9W8CVN4_9FUNG</name>
<evidence type="ECO:0000313" key="4">
    <source>
        <dbReference type="EMBL" id="KAJ1725067.1"/>
    </source>
</evidence>
<feature type="domain" description="Cyclin-like" evidence="3">
    <location>
        <begin position="174"/>
        <end position="259"/>
    </location>
</feature>
<dbReference type="GO" id="GO:0016538">
    <property type="term" value="F:cyclin-dependent protein serine/threonine kinase regulator activity"/>
    <property type="evidence" value="ECO:0007669"/>
    <property type="project" value="InterPro"/>
</dbReference>
<evidence type="ECO:0000259" key="3">
    <source>
        <dbReference type="SMART" id="SM00385"/>
    </source>
</evidence>
<dbReference type="EMBL" id="JANBOJ010000013">
    <property type="protein sequence ID" value="KAJ1725067.1"/>
    <property type="molecule type" value="Genomic_DNA"/>
</dbReference>
<dbReference type="PANTHER" id="PTHR10026">
    <property type="entry name" value="CYCLIN"/>
    <property type="match status" value="1"/>
</dbReference>
<sequence length="290" mass="33039">MAAHFGFGAYPAVYSPTMDDTSDQWMFRKEDLLAIPSNTSSTYSSPGSKHGSPDTQNWRTRGCLFIYNVVKNLNLRQAVASTACVYFHRFYMRQSVTRYHQYEIAGACVMIASKVEEHRRSLKEISKACAMVAMKGNPQSEPGVVEKWQRLLRNREVVVLENCCFDLDITHPYVFIDTLAMEYGIPVFIANSATAYVNDTMRSPICLLYKPEVVAVAALYFAMSAHKWSFNECIFDSRLVKLPANARREAEACIMDILDFYSSEAKAEKVAFKQQQQQQPQQQQQQSRKA</sequence>
<comment type="caution">
    <text evidence="4">The sequence shown here is derived from an EMBL/GenBank/DDBJ whole genome shotgun (WGS) entry which is preliminary data.</text>
</comment>
<dbReference type="GO" id="GO:0006357">
    <property type="term" value="P:regulation of transcription by RNA polymerase II"/>
    <property type="evidence" value="ECO:0007669"/>
    <property type="project" value="InterPro"/>
</dbReference>
<gene>
    <name evidence="4" type="ORF">LPJ53_000718</name>
</gene>
<feature type="region of interest" description="Disordered" evidence="2">
    <location>
        <begin position="271"/>
        <end position="290"/>
    </location>
</feature>
<dbReference type="SMART" id="SM00385">
    <property type="entry name" value="CYCLIN"/>
    <property type="match status" value="2"/>
</dbReference>
<evidence type="ECO:0000256" key="2">
    <source>
        <dbReference type="SAM" id="MobiDB-lite"/>
    </source>
</evidence>
<protein>
    <recommendedName>
        <fullName evidence="3">Cyclin-like domain-containing protein</fullName>
    </recommendedName>
</protein>
<comment type="similarity">
    <text evidence="1">Belongs to the cyclin family.</text>
</comment>
<reference evidence="4" key="1">
    <citation type="submission" date="2022-07" db="EMBL/GenBank/DDBJ databases">
        <title>Phylogenomic reconstructions and comparative analyses of Kickxellomycotina fungi.</title>
        <authorList>
            <person name="Reynolds N.K."/>
            <person name="Stajich J.E."/>
            <person name="Barry K."/>
            <person name="Grigoriev I.V."/>
            <person name="Crous P."/>
            <person name="Smith M.E."/>
        </authorList>
    </citation>
    <scope>NUCLEOTIDE SEQUENCE</scope>
    <source>
        <strain evidence="4">NBRC 32514</strain>
    </source>
</reference>
<dbReference type="CDD" id="cd20546">
    <property type="entry name" value="CYCLIN_SpCG1C_ScCTK2-like_rpt2"/>
    <property type="match status" value="1"/>
</dbReference>
<dbReference type="AlphaFoldDB" id="A0A9W8CVN4"/>
<organism evidence="4 5">
    <name type="scientific">Coemansia erecta</name>
    <dbReference type="NCBI Taxonomy" id="147472"/>
    <lineage>
        <taxon>Eukaryota</taxon>
        <taxon>Fungi</taxon>
        <taxon>Fungi incertae sedis</taxon>
        <taxon>Zoopagomycota</taxon>
        <taxon>Kickxellomycotina</taxon>
        <taxon>Kickxellomycetes</taxon>
        <taxon>Kickxellales</taxon>
        <taxon>Kickxellaceae</taxon>
        <taxon>Coemansia</taxon>
    </lineage>
</organism>
<feature type="domain" description="Cyclin-like" evidence="3">
    <location>
        <begin position="64"/>
        <end position="161"/>
    </location>
</feature>
<evidence type="ECO:0000256" key="1">
    <source>
        <dbReference type="RuleBase" id="RU000383"/>
    </source>
</evidence>
<dbReference type="InterPro" id="IPR006671">
    <property type="entry name" value="Cyclin_N"/>
</dbReference>
<dbReference type="Gene3D" id="1.10.472.10">
    <property type="entry name" value="Cyclin-like"/>
    <property type="match status" value="2"/>
</dbReference>
<dbReference type="InterPro" id="IPR013763">
    <property type="entry name" value="Cyclin-like_dom"/>
</dbReference>
<dbReference type="Proteomes" id="UP001149813">
    <property type="component" value="Unassembled WGS sequence"/>
</dbReference>
<proteinExistence type="inferred from homology"/>
<dbReference type="InterPro" id="IPR043198">
    <property type="entry name" value="Cyclin/Ssn8"/>
</dbReference>
<dbReference type="Pfam" id="PF00134">
    <property type="entry name" value="Cyclin_N"/>
    <property type="match status" value="1"/>
</dbReference>
<dbReference type="OrthoDB" id="25002at2759"/>
<keyword evidence="5" id="KW-1185">Reference proteome</keyword>
<evidence type="ECO:0000313" key="5">
    <source>
        <dbReference type="Proteomes" id="UP001149813"/>
    </source>
</evidence>
<dbReference type="SUPFAM" id="SSF47954">
    <property type="entry name" value="Cyclin-like"/>
    <property type="match status" value="2"/>
</dbReference>
<keyword evidence="1" id="KW-0195">Cyclin</keyword>
<feature type="compositionally biased region" description="Low complexity" evidence="2">
    <location>
        <begin position="274"/>
        <end position="290"/>
    </location>
</feature>